<protein>
    <recommendedName>
        <fullName evidence="3">DUF3800 domain-containing protein</fullName>
    </recommendedName>
</protein>
<dbReference type="EMBL" id="FMXB01000004">
    <property type="protein sequence ID" value="SDA45722.1"/>
    <property type="molecule type" value="Genomic_DNA"/>
</dbReference>
<keyword evidence="2" id="KW-1185">Reference proteome</keyword>
<accession>A0A1G5VIP2</accession>
<evidence type="ECO:0000313" key="2">
    <source>
        <dbReference type="Proteomes" id="UP000323439"/>
    </source>
</evidence>
<proteinExistence type="predicted"/>
<dbReference type="RefSeq" id="WP_149731275.1">
    <property type="nucleotide sequence ID" value="NZ_FMXB01000004.1"/>
</dbReference>
<sequence>MKYIYIDESGDLGEKYSSSKFFVIGAIIVNNPKNLNRIIKDARKKYNNIIGRDLEIKGNKTNRYVIKKILEKINNIEYQVLAIFLDKQNLNKIPNFYNHHLLYDTLASKLSEKIIITSPTTVIIDRSKSKHEDIRIFNERFLSSLNNPNNYQININHANSIKEKGLQTADLIAWSVFQSLEHENSEFIDLIKNKNIYEVFK</sequence>
<organism evidence="1 2">
    <name type="scientific">Methanobrevibacter millerae</name>
    <dbReference type="NCBI Taxonomy" id="230361"/>
    <lineage>
        <taxon>Archaea</taxon>
        <taxon>Methanobacteriati</taxon>
        <taxon>Methanobacteriota</taxon>
        <taxon>Methanomada group</taxon>
        <taxon>Methanobacteria</taxon>
        <taxon>Methanobacteriales</taxon>
        <taxon>Methanobacteriaceae</taxon>
        <taxon>Methanobrevibacter</taxon>
    </lineage>
</organism>
<gene>
    <name evidence="1" type="ORF">SAMN02910315_00650</name>
</gene>
<dbReference type="AlphaFoldDB" id="A0A1G5VIP2"/>
<evidence type="ECO:0000313" key="1">
    <source>
        <dbReference type="EMBL" id="SDA45722.1"/>
    </source>
</evidence>
<reference evidence="1 2" key="1">
    <citation type="submission" date="2016-10" db="EMBL/GenBank/DDBJ databases">
        <authorList>
            <person name="Varghese N."/>
            <person name="Submissions S."/>
        </authorList>
    </citation>
    <scope>NUCLEOTIDE SEQUENCE [LARGE SCALE GENOMIC DNA]</scope>
    <source>
        <strain evidence="1 2">DSM 16643</strain>
    </source>
</reference>
<evidence type="ECO:0008006" key="3">
    <source>
        <dbReference type="Google" id="ProtNLM"/>
    </source>
</evidence>
<dbReference type="OrthoDB" id="101752at2157"/>
<name>A0A1G5VIP2_9EURY</name>
<dbReference type="InterPro" id="IPR024524">
    <property type="entry name" value="DUF3800"/>
</dbReference>
<dbReference type="Pfam" id="PF12686">
    <property type="entry name" value="DUF3800"/>
    <property type="match status" value="1"/>
</dbReference>
<dbReference type="Proteomes" id="UP000323439">
    <property type="component" value="Unassembled WGS sequence"/>
</dbReference>